<reference evidence="1" key="1">
    <citation type="journal article" date="2019" name="Sci. Rep.">
        <title>Draft genome of Tanacetum cinerariifolium, the natural source of mosquito coil.</title>
        <authorList>
            <person name="Yamashiro T."/>
            <person name="Shiraishi A."/>
            <person name="Satake H."/>
            <person name="Nakayama K."/>
        </authorList>
    </citation>
    <scope>NUCLEOTIDE SEQUENCE</scope>
</reference>
<comment type="caution">
    <text evidence="1">The sequence shown here is derived from an EMBL/GenBank/DDBJ whole genome shotgun (WGS) entry which is preliminary data.</text>
</comment>
<dbReference type="EMBL" id="BKCJ011127232">
    <property type="protein sequence ID" value="GFC90599.1"/>
    <property type="molecule type" value="Genomic_DNA"/>
</dbReference>
<evidence type="ECO:0000313" key="1">
    <source>
        <dbReference type="EMBL" id="GFC90599.1"/>
    </source>
</evidence>
<organism evidence="1">
    <name type="scientific">Tanacetum cinerariifolium</name>
    <name type="common">Dalmatian daisy</name>
    <name type="synonym">Chrysanthemum cinerariifolium</name>
    <dbReference type="NCBI Taxonomy" id="118510"/>
    <lineage>
        <taxon>Eukaryota</taxon>
        <taxon>Viridiplantae</taxon>
        <taxon>Streptophyta</taxon>
        <taxon>Embryophyta</taxon>
        <taxon>Tracheophyta</taxon>
        <taxon>Spermatophyta</taxon>
        <taxon>Magnoliopsida</taxon>
        <taxon>eudicotyledons</taxon>
        <taxon>Gunneridae</taxon>
        <taxon>Pentapetalae</taxon>
        <taxon>asterids</taxon>
        <taxon>campanulids</taxon>
        <taxon>Asterales</taxon>
        <taxon>Asteraceae</taxon>
        <taxon>Asteroideae</taxon>
        <taxon>Anthemideae</taxon>
        <taxon>Anthemidinae</taxon>
        <taxon>Tanacetum</taxon>
    </lineage>
</organism>
<proteinExistence type="predicted"/>
<name>A0A699RZP8_TANCI</name>
<dbReference type="AlphaFoldDB" id="A0A699RZP8"/>
<gene>
    <name evidence="1" type="ORF">Tci_862569</name>
</gene>
<sequence>QCLAVGGNTFPEYRDNIQGYVSAAAGNFNQAITTRIGLATEGPIVPNPPKSVNQEEDECVEETYMDPDHAKYNIKVPPPPPV</sequence>
<evidence type="ECO:0008006" key="2">
    <source>
        <dbReference type="Google" id="ProtNLM"/>
    </source>
</evidence>
<protein>
    <recommendedName>
        <fullName evidence="2">Reverse transcriptase domain-containing protein</fullName>
    </recommendedName>
</protein>
<accession>A0A699RZP8</accession>
<feature type="non-terminal residue" evidence="1">
    <location>
        <position position="1"/>
    </location>
</feature>